<comment type="caution">
    <text evidence="10">The sequence shown here is derived from an EMBL/GenBank/DDBJ whole genome shotgun (WGS) entry which is preliminary data.</text>
</comment>
<dbReference type="Pfam" id="PF04258">
    <property type="entry name" value="Peptidase_A22B"/>
    <property type="match status" value="1"/>
</dbReference>
<keyword evidence="7 9" id="KW-0472">Membrane</keyword>
<feature type="transmembrane region" description="Helical" evidence="9">
    <location>
        <begin position="109"/>
        <end position="130"/>
    </location>
</feature>
<keyword evidence="3 9" id="KW-0812">Transmembrane</keyword>
<keyword evidence="5" id="KW-0256">Endoplasmic reticulum</keyword>
<feature type="transmembrane region" description="Helical" evidence="9">
    <location>
        <begin position="17"/>
        <end position="39"/>
    </location>
</feature>
<dbReference type="SMART" id="SM00730">
    <property type="entry name" value="PSN"/>
    <property type="match status" value="1"/>
</dbReference>
<comment type="subcellular location">
    <subcellularLocation>
        <location evidence="1">Endoplasmic reticulum membrane</location>
        <topology evidence="1">Multi-pass membrane protein</topology>
    </subcellularLocation>
</comment>
<dbReference type="PANTHER" id="PTHR12174">
    <property type="entry name" value="SIGNAL PEPTIDE PEPTIDASE"/>
    <property type="match status" value="1"/>
</dbReference>
<feature type="transmembrane region" description="Helical" evidence="9">
    <location>
        <begin position="151"/>
        <end position="174"/>
    </location>
</feature>
<evidence type="ECO:0000256" key="7">
    <source>
        <dbReference type="ARBA" id="ARBA00023136"/>
    </source>
</evidence>
<gene>
    <name evidence="10" type="ORF">BGZ80_000796</name>
</gene>
<evidence type="ECO:0000256" key="4">
    <source>
        <dbReference type="ARBA" id="ARBA00022801"/>
    </source>
</evidence>
<name>A0A9P6SY66_9FUNG</name>
<keyword evidence="11" id="KW-1185">Reference proteome</keyword>
<evidence type="ECO:0000256" key="9">
    <source>
        <dbReference type="SAM" id="Phobius"/>
    </source>
</evidence>
<feature type="region of interest" description="Disordered" evidence="8">
    <location>
        <begin position="400"/>
        <end position="427"/>
    </location>
</feature>
<feature type="region of interest" description="Disordered" evidence="8">
    <location>
        <begin position="50"/>
        <end position="69"/>
    </location>
</feature>
<organism evidence="10 11">
    <name type="scientific">Entomortierella chlamydospora</name>
    <dbReference type="NCBI Taxonomy" id="101097"/>
    <lineage>
        <taxon>Eukaryota</taxon>
        <taxon>Fungi</taxon>
        <taxon>Fungi incertae sedis</taxon>
        <taxon>Mucoromycota</taxon>
        <taxon>Mortierellomycotina</taxon>
        <taxon>Mortierellomycetes</taxon>
        <taxon>Mortierellales</taxon>
        <taxon>Mortierellaceae</taxon>
        <taxon>Entomortierella</taxon>
    </lineage>
</organism>
<evidence type="ECO:0000313" key="10">
    <source>
        <dbReference type="EMBL" id="KAG0011284.1"/>
    </source>
</evidence>
<dbReference type="AlphaFoldDB" id="A0A9P6SY66"/>
<feature type="transmembrane region" description="Helical" evidence="9">
    <location>
        <begin position="329"/>
        <end position="346"/>
    </location>
</feature>
<keyword evidence="6 9" id="KW-1133">Transmembrane helix</keyword>
<dbReference type="CDD" id="cd01653">
    <property type="entry name" value="GATase1"/>
    <property type="match status" value="1"/>
</dbReference>
<evidence type="ECO:0000256" key="1">
    <source>
        <dbReference type="ARBA" id="ARBA00004477"/>
    </source>
</evidence>
<dbReference type="Proteomes" id="UP000703661">
    <property type="component" value="Unassembled WGS sequence"/>
</dbReference>
<keyword evidence="4" id="KW-0378">Hydrolase</keyword>
<dbReference type="GO" id="GO:0098553">
    <property type="term" value="C:lumenal side of endoplasmic reticulum membrane"/>
    <property type="evidence" value="ECO:0007669"/>
    <property type="project" value="TreeGrafter"/>
</dbReference>
<reference evidence="10" key="1">
    <citation type="journal article" date="2020" name="Fungal Divers.">
        <title>Resolving the Mortierellaceae phylogeny through synthesis of multi-gene phylogenetics and phylogenomics.</title>
        <authorList>
            <person name="Vandepol N."/>
            <person name="Liber J."/>
            <person name="Desiro A."/>
            <person name="Na H."/>
            <person name="Kennedy M."/>
            <person name="Barry K."/>
            <person name="Grigoriev I.V."/>
            <person name="Miller A.N."/>
            <person name="O'Donnell K."/>
            <person name="Stajich J.E."/>
            <person name="Bonito G."/>
        </authorList>
    </citation>
    <scope>NUCLEOTIDE SEQUENCE</scope>
    <source>
        <strain evidence="10">NRRL 2769</strain>
    </source>
</reference>
<dbReference type="InterPro" id="IPR006639">
    <property type="entry name" value="Preselin/SPP"/>
</dbReference>
<accession>A0A9P6SY66</accession>
<dbReference type="PANTHER" id="PTHR12174:SF23">
    <property type="entry name" value="MINOR HISTOCOMPATIBILITY ANTIGEN H13"/>
    <property type="match status" value="1"/>
</dbReference>
<feature type="compositionally biased region" description="Low complexity" evidence="8">
    <location>
        <begin position="406"/>
        <end position="427"/>
    </location>
</feature>
<evidence type="ECO:0000256" key="5">
    <source>
        <dbReference type="ARBA" id="ARBA00022824"/>
    </source>
</evidence>
<feature type="compositionally biased region" description="Acidic residues" evidence="8">
    <location>
        <begin position="58"/>
        <end position="68"/>
    </location>
</feature>
<dbReference type="GO" id="GO:0042500">
    <property type="term" value="F:aspartic endopeptidase activity, intramembrane cleaving"/>
    <property type="evidence" value="ECO:0007669"/>
    <property type="project" value="InterPro"/>
</dbReference>
<evidence type="ECO:0008006" key="12">
    <source>
        <dbReference type="Google" id="ProtNLM"/>
    </source>
</evidence>
<feature type="transmembrane region" description="Helical" evidence="9">
    <location>
        <begin position="180"/>
        <end position="198"/>
    </location>
</feature>
<evidence type="ECO:0000313" key="11">
    <source>
        <dbReference type="Proteomes" id="UP000703661"/>
    </source>
</evidence>
<proteinExistence type="inferred from homology"/>
<feature type="transmembrane region" description="Helical" evidence="9">
    <location>
        <begin position="77"/>
        <end position="97"/>
    </location>
</feature>
<dbReference type="GO" id="GO:0006465">
    <property type="term" value="P:signal peptide processing"/>
    <property type="evidence" value="ECO:0007669"/>
    <property type="project" value="TreeGrafter"/>
</dbReference>
<protein>
    <recommendedName>
        <fullName evidence="12">Signal peptide peptidase</fullName>
    </recommendedName>
</protein>
<evidence type="ECO:0000256" key="2">
    <source>
        <dbReference type="ARBA" id="ARBA00006859"/>
    </source>
</evidence>
<evidence type="ECO:0000256" key="3">
    <source>
        <dbReference type="ARBA" id="ARBA00022692"/>
    </source>
</evidence>
<comment type="similarity">
    <text evidence="2">Belongs to the peptidase A22B family.</text>
</comment>
<feature type="transmembrane region" description="Helical" evidence="9">
    <location>
        <begin position="254"/>
        <end position="278"/>
    </location>
</feature>
<evidence type="ECO:0000256" key="6">
    <source>
        <dbReference type="ARBA" id="ARBA00022989"/>
    </source>
</evidence>
<dbReference type="GO" id="GO:0098554">
    <property type="term" value="C:cytoplasmic side of endoplasmic reticulum membrane"/>
    <property type="evidence" value="ECO:0007669"/>
    <property type="project" value="TreeGrafter"/>
</dbReference>
<evidence type="ECO:0000256" key="8">
    <source>
        <dbReference type="SAM" id="MobiDB-lite"/>
    </source>
</evidence>
<sequence>MATRNVTSPAVAEQGLYVAYAALTTMAIVPIFFGSFSSLKKWKNPNVKKRVTKRQIDESDESEEDEPLESVSAGDAYMLPVLGSVALYGLYLASVHLDKTYVNYALTTYFAFMGVMATAQVGVNTLNPIIKLLGIKIDHWHINLARKSKGFYSASFTIVHLAMIFVSVLLSAFYVATKNWIVSNVFAISFALSAIQLLSLESFRTGIIFLSGLLVYDISWSFGSEAIMSVAKDLDVPIRVIFPRLFFGLPAGQAYKFAVLSLGDIVIPGVFIAFCLHFDQHRAGAKNPELGRSRQFRKPYFAACLTAYVLALGASFYSMHISKATQPALMYLSPACILSVLMTASIRGEMKQVFAYTSEEGLEAIRIKKQARDRKQKLKAQAKAQASRYARVSKLPQVIREESYVTSRSTPEPTSTTPSESTSQEKN</sequence>
<feature type="transmembrane region" description="Helical" evidence="9">
    <location>
        <begin position="299"/>
        <end position="317"/>
    </location>
</feature>
<dbReference type="EMBL" id="JAAAID010001175">
    <property type="protein sequence ID" value="KAG0011284.1"/>
    <property type="molecule type" value="Genomic_DNA"/>
</dbReference>
<dbReference type="InterPro" id="IPR007369">
    <property type="entry name" value="Peptidase_A22B_SPP"/>
</dbReference>
<dbReference type="GO" id="GO:0033619">
    <property type="term" value="P:membrane protein proteolysis"/>
    <property type="evidence" value="ECO:0007669"/>
    <property type="project" value="TreeGrafter"/>
</dbReference>